<keyword evidence="3" id="KW-1185">Reference proteome</keyword>
<gene>
    <name evidence="2" type="ORF">QC761_300005</name>
</gene>
<dbReference type="GeneID" id="87896638"/>
<comment type="caution">
    <text evidence="2">The sequence shown here is derived from an EMBL/GenBank/DDBJ whole genome shotgun (WGS) entry which is preliminary data.</text>
</comment>
<evidence type="ECO:0000313" key="3">
    <source>
        <dbReference type="Proteomes" id="UP001322138"/>
    </source>
</evidence>
<accession>A0ABR0FIW4</accession>
<protein>
    <submittedName>
        <fullName evidence="2">Uncharacterized protein</fullName>
    </submittedName>
</protein>
<sequence>MATLFLERRLNSHTAAPIKPYSSSLRRLRHPALQTSYTRRTKKSSLSKENSRCVYNLCKRTKKQAKLRVLSIKSRLWKTSNSTCKITLIVWSSVWLTLKVLPWTSFHSPCQPSRLPSPLSDSQHCLPRPCPATSLPLATRRSQAPNLSTSLPQATALAPARPHPRPGPRPRLASHAGSVWSARLSPAPVQPAAPPLPRASNRLPTYMRLATPDLRRYFRRYRLHPHPQYFQGFRHQE</sequence>
<feature type="region of interest" description="Disordered" evidence="1">
    <location>
        <begin position="139"/>
        <end position="176"/>
    </location>
</feature>
<evidence type="ECO:0000313" key="2">
    <source>
        <dbReference type="EMBL" id="KAK4643893.1"/>
    </source>
</evidence>
<reference evidence="2 3" key="1">
    <citation type="journal article" date="2023" name="bioRxiv">
        <title>High-quality genome assemblies of four members of thePodospora anserinaspecies complex.</title>
        <authorList>
            <person name="Ament-Velasquez S.L."/>
            <person name="Vogan A.A."/>
            <person name="Wallerman O."/>
            <person name="Hartmann F."/>
            <person name="Gautier V."/>
            <person name="Silar P."/>
            <person name="Giraud T."/>
            <person name="Johannesson H."/>
        </authorList>
    </citation>
    <scope>NUCLEOTIDE SEQUENCE [LARGE SCALE GENOMIC DNA]</scope>
    <source>
        <strain evidence="2 3">CBS 112042</strain>
    </source>
</reference>
<evidence type="ECO:0000256" key="1">
    <source>
        <dbReference type="SAM" id="MobiDB-lite"/>
    </source>
</evidence>
<dbReference type="RefSeq" id="XP_062732869.1">
    <property type="nucleotide sequence ID" value="XM_062877156.1"/>
</dbReference>
<dbReference type="Proteomes" id="UP001322138">
    <property type="component" value="Unassembled WGS sequence"/>
</dbReference>
<name>A0ABR0FIW4_9PEZI</name>
<dbReference type="EMBL" id="JAFFGZ010000005">
    <property type="protein sequence ID" value="KAK4643893.1"/>
    <property type="molecule type" value="Genomic_DNA"/>
</dbReference>
<organism evidence="2 3">
    <name type="scientific">Podospora bellae-mahoneyi</name>
    <dbReference type="NCBI Taxonomy" id="2093777"/>
    <lineage>
        <taxon>Eukaryota</taxon>
        <taxon>Fungi</taxon>
        <taxon>Dikarya</taxon>
        <taxon>Ascomycota</taxon>
        <taxon>Pezizomycotina</taxon>
        <taxon>Sordariomycetes</taxon>
        <taxon>Sordariomycetidae</taxon>
        <taxon>Sordariales</taxon>
        <taxon>Podosporaceae</taxon>
        <taxon>Podospora</taxon>
    </lineage>
</organism>
<feature type="compositionally biased region" description="Polar residues" evidence="1">
    <location>
        <begin position="140"/>
        <end position="153"/>
    </location>
</feature>
<proteinExistence type="predicted"/>